<feature type="transmembrane region" description="Helical" evidence="9">
    <location>
        <begin position="77"/>
        <end position="96"/>
    </location>
</feature>
<evidence type="ECO:0000256" key="7">
    <source>
        <dbReference type="ARBA" id="ARBA00029321"/>
    </source>
</evidence>
<proteinExistence type="inferred from homology"/>
<evidence type="ECO:0000256" key="9">
    <source>
        <dbReference type="SAM" id="Phobius"/>
    </source>
</evidence>
<reference evidence="11 12" key="1">
    <citation type="submission" date="2024-04" db="EMBL/GenBank/DDBJ databases">
        <authorList>
            <person name="Abashina T."/>
            <person name="Shaikin A."/>
        </authorList>
    </citation>
    <scope>NUCLEOTIDE SEQUENCE [LARGE SCALE GENOMIC DNA]</scope>
    <source>
        <strain evidence="11 12">AAFK</strain>
    </source>
</reference>
<comment type="caution">
    <text evidence="11">The sequence shown here is derived from an EMBL/GenBank/DDBJ whole genome shotgun (WGS) entry which is preliminary data.</text>
</comment>
<dbReference type="Gene3D" id="3.40.50.10490">
    <property type="entry name" value="Glucose-6-phosphate isomerase like protein, domain 1"/>
    <property type="match status" value="2"/>
</dbReference>
<feature type="domain" description="SIS" evidence="10">
    <location>
        <begin position="69"/>
        <end position="221"/>
    </location>
</feature>
<comment type="catalytic activity">
    <reaction evidence="7 8">
        <text>alpha-D-glucose 6-phosphate = beta-D-fructose 6-phosphate</text>
        <dbReference type="Rhea" id="RHEA:11816"/>
        <dbReference type="ChEBI" id="CHEBI:57634"/>
        <dbReference type="ChEBI" id="CHEBI:58225"/>
        <dbReference type="EC" id="5.3.1.9"/>
    </reaction>
</comment>
<evidence type="ECO:0000313" key="11">
    <source>
        <dbReference type="EMBL" id="MEK8088446.1"/>
    </source>
</evidence>
<dbReference type="EMBL" id="JBBPCO010000001">
    <property type="protein sequence ID" value="MEK8088446.1"/>
    <property type="molecule type" value="Genomic_DNA"/>
</dbReference>
<dbReference type="InterPro" id="IPR046348">
    <property type="entry name" value="SIS_dom_sf"/>
</dbReference>
<dbReference type="InterPro" id="IPR035482">
    <property type="entry name" value="SIS_PGI_2"/>
</dbReference>
<evidence type="ECO:0000313" key="12">
    <source>
        <dbReference type="Proteomes" id="UP001446205"/>
    </source>
</evidence>
<gene>
    <name evidence="11" type="ORF">WOB96_01585</name>
</gene>
<evidence type="ECO:0000256" key="5">
    <source>
        <dbReference type="ARBA" id="ARBA00023152"/>
    </source>
</evidence>
<dbReference type="PRINTS" id="PR00662">
    <property type="entry name" value="G6PISOMERASE"/>
</dbReference>
<keyword evidence="9" id="KW-0812">Transmembrane</keyword>
<comment type="similarity">
    <text evidence="2 8">Belongs to the GPI family.</text>
</comment>
<evidence type="ECO:0000256" key="1">
    <source>
        <dbReference type="ARBA" id="ARBA00004926"/>
    </source>
</evidence>
<dbReference type="InterPro" id="IPR001672">
    <property type="entry name" value="G6P_Isomerase"/>
</dbReference>
<evidence type="ECO:0000256" key="2">
    <source>
        <dbReference type="ARBA" id="ARBA00006604"/>
    </source>
</evidence>
<dbReference type="Proteomes" id="UP001446205">
    <property type="component" value="Unassembled WGS sequence"/>
</dbReference>
<accession>A0ABU9D4G1</accession>
<evidence type="ECO:0000256" key="6">
    <source>
        <dbReference type="ARBA" id="ARBA00023235"/>
    </source>
</evidence>
<evidence type="ECO:0000259" key="10">
    <source>
        <dbReference type="PROSITE" id="PS51464"/>
    </source>
</evidence>
<evidence type="ECO:0000256" key="4">
    <source>
        <dbReference type="ARBA" id="ARBA00022432"/>
    </source>
</evidence>
<dbReference type="RefSeq" id="WP_341369508.1">
    <property type="nucleotide sequence ID" value="NZ_JBBPCO010000001.1"/>
</dbReference>
<dbReference type="Pfam" id="PF00342">
    <property type="entry name" value="PGI"/>
    <property type="match status" value="1"/>
</dbReference>
<sequence length="439" mass="48943">MSIFSRISINSDNFMASAVGEHGIREEDLIAQGDRLDGLRERLRIWRDGKEPSFLGLPFQTDLDEIKTLGNRMLKRFTRFIVFGIGGSSLGGNMLVQTLGRRNDRRRVRFYDNVDPITLESLDRIDWNETLLIVISKSGNTAETIAQFLTVLPRMERELGAQCVHEHVLVITEEPKGALQQIAERLEIPVIPHPAVGGRYVVLSAVGLLPAYLAGVDIDGVMEGARAMADRCCQKDIRENPGLWQGAAQYLLAENGKTISQWMPYSDHLTLVVDWYRQLWAESLGKHDPQGRERGLTPVSAKGVTDQHSQLQLFLDGPSDKQFTFLTSPDLLTAGERIPTRFADLPAVKPLVGHTTGELFGAEFLGTRETLSRRGRPNRTLSLLQGDAFAIGELIILLEVETVVVAELMGIDAFDQPAVEESKVLTRKYLDEMKTIRGL</sequence>
<dbReference type="PROSITE" id="PS51463">
    <property type="entry name" value="P_GLUCOSE_ISOMERASE_3"/>
    <property type="match status" value="1"/>
</dbReference>
<comment type="pathway">
    <text evidence="1 8">Carbohydrate degradation; glycolysis; D-glyceraldehyde 3-phosphate and glycerone phosphate from D-glucose: step 2/4.</text>
</comment>
<keyword evidence="9" id="KW-1133">Transmembrane helix</keyword>
<dbReference type="PANTHER" id="PTHR11469:SF1">
    <property type="entry name" value="GLUCOSE-6-PHOSPHATE ISOMERASE"/>
    <property type="match status" value="1"/>
</dbReference>
<dbReference type="SUPFAM" id="SSF53697">
    <property type="entry name" value="SIS domain"/>
    <property type="match status" value="1"/>
</dbReference>
<dbReference type="EC" id="5.3.1.9" evidence="3 8"/>
<dbReference type="InterPro" id="IPR018189">
    <property type="entry name" value="Phosphoglucose_isomerase_CS"/>
</dbReference>
<keyword evidence="12" id="KW-1185">Reference proteome</keyword>
<evidence type="ECO:0000256" key="8">
    <source>
        <dbReference type="RuleBase" id="RU000612"/>
    </source>
</evidence>
<keyword evidence="9" id="KW-0472">Membrane</keyword>
<dbReference type="CDD" id="cd05015">
    <property type="entry name" value="SIS_PGI_1"/>
    <property type="match status" value="1"/>
</dbReference>
<name>A0ABU9D4G1_9PROT</name>
<dbReference type="PROSITE" id="PS00174">
    <property type="entry name" value="P_GLUCOSE_ISOMERASE_2"/>
    <property type="match status" value="1"/>
</dbReference>
<keyword evidence="6 8" id="KW-0413">Isomerase</keyword>
<organism evidence="11 12">
    <name type="scientific">Thermithiobacillus plumbiphilus</name>
    <dbReference type="NCBI Taxonomy" id="1729899"/>
    <lineage>
        <taxon>Bacteria</taxon>
        <taxon>Pseudomonadati</taxon>
        <taxon>Pseudomonadota</taxon>
        <taxon>Acidithiobacillia</taxon>
        <taxon>Acidithiobacillales</taxon>
        <taxon>Thermithiobacillaceae</taxon>
        <taxon>Thermithiobacillus</taxon>
    </lineage>
</organism>
<evidence type="ECO:0000256" key="3">
    <source>
        <dbReference type="ARBA" id="ARBA00011952"/>
    </source>
</evidence>
<protein>
    <recommendedName>
        <fullName evidence="3 8">Glucose-6-phosphate isomerase</fullName>
        <ecNumber evidence="3 8">5.3.1.9</ecNumber>
    </recommendedName>
</protein>
<dbReference type="PROSITE" id="PS51464">
    <property type="entry name" value="SIS"/>
    <property type="match status" value="1"/>
</dbReference>
<dbReference type="PANTHER" id="PTHR11469">
    <property type="entry name" value="GLUCOSE-6-PHOSPHATE ISOMERASE"/>
    <property type="match status" value="1"/>
</dbReference>
<keyword evidence="5 8" id="KW-0324">Glycolysis</keyword>
<keyword evidence="4 8" id="KW-0312">Gluconeogenesis</keyword>
<dbReference type="InterPro" id="IPR001347">
    <property type="entry name" value="SIS_dom"/>
</dbReference>
<dbReference type="InterPro" id="IPR035476">
    <property type="entry name" value="SIS_PGI_1"/>
</dbReference>
<dbReference type="CDD" id="cd05016">
    <property type="entry name" value="SIS_PGI_2"/>
    <property type="match status" value="1"/>
</dbReference>